<comment type="caution">
    <text evidence="1">The sequence shown here is derived from an EMBL/GenBank/DDBJ whole genome shotgun (WGS) entry which is preliminary data.</text>
</comment>
<proteinExistence type="predicted"/>
<sequence length="65" mass="7334">MLEIEKAIEKLSDCCDRGITTLDEDFKDAVRMGKKGLVLLSTSPGHRLDDSTLKFLLNAERRPNE</sequence>
<organism evidence="1">
    <name type="scientific">marine sediment metagenome</name>
    <dbReference type="NCBI Taxonomy" id="412755"/>
    <lineage>
        <taxon>unclassified sequences</taxon>
        <taxon>metagenomes</taxon>
        <taxon>ecological metagenomes</taxon>
    </lineage>
</organism>
<evidence type="ECO:0000313" key="1">
    <source>
        <dbReference type="EMBL" id="GAH51707.1"/>
    </source>
</evidence>
<name>X1G369_9ZZZZ</name>
<reference evidence="1" key="1">
    <citation type="journal article" date="2014" name="Front. Microbiol.">
        <title>High frequency of phylogenetically diverse reductive dehalogenase-homologous genes in deep subseafloor sedimentary metagenomes.</title>
        <authorList>
            <person name="Kawai M."/>
            <person name="Futagami T."/>
            <person name="Toyoda A."/>
            <person name="Takaki Y."/>
            <person name="Nishi S."/>
            <person name="Hori S."/>
            <person name="Arai W."/>
            <person name="Tsubouchi T."/>
            <person name="Morono Y."/>
            <person name="Uchiyama I."/>
            <person name="Ito T."/>
            <person name="Fujiyama A."/>
            <person name="Inagaki F."/>
            <person name="Takami H."/>
        </authorList>
    </citation>
    <scope>NUCLEOTIDE SEQUENCE</scope>
    <source>
        <strain evidence="1">Expedition CK06-06</strain>
    </source>
</reference>
<gene>
    <name evidence="1" type="ORF">S03H2_37857</name>
</gene>
<accession>X1G369</accession>
<dbReference type="AlphaFoldDB" id="X1G369"/>
<dbReference type="EMBL" id="BARU01023314">
    <property type="protein sequence ID" value="GAH51707.1"/>
    <property type="molecule type" value="Genomic_DNA"/>
</dbReference>
<protein>
    <submittedName>
        <fullName evidence="1">Uncharacterized protein</fullName>
    </submittedName>
</protein>